<keyword evidence="4" id="KW-1185">Reference proteome</keyword>
<dbReference type="Proteomes" id="UP001174934">
    <property type="component" value="Unassembled WGS sequence"/>
</dbReference>
<organism evidence="3 4">
    <name type="scientific">Bombardia bombarda</name>
    <dbReference type="NCBI Taxonomy" id="252184"/>
    <lineage>
        <taxon>Eukaryota</taxon>
        <taxon>Fungi</taxon>
        <taxon>Dikarya</taxon>
        <taxon>Ascomycota</taxon>
        <taxon>Pezizomycotina</taxon>
        <taxon>Sordariomycetes</taxon>
        <taxon>Sordariomycetidae</taxon>
        <taxon>Sordariales</taxon>
        <taxon>Lasiosphaeriaceae</taxon>
        <taxon>Bombardia</taxon>
    </lineage>
</organism>
<feature type="transmembrane region" description="Helical" evidence="2">
    <location>
        <begin position="234"/>
        <end position="253"/>
    </location>
</feature>
<feature type="compositionally biased region" description="Low complexity" evidence="1">
    <location>
        <begin position="7"/>
        <end position="20"/>
    </location>
</feature>
<name>A0AA39X8K6_9PEZI</name>
<feature type="region of interest" description="Disordered" evidence="1">
    <location>
        <begin position="1"/>
        <end position="20"/>
    </location>
</feature>
<accession>A0AA39X8K6</accession>
<evidence type="ECO:0000313" key="4">
    <source>
        <dbReference type="Proteomes" id="UP001174934"/>
    </source>
</evidence>
<feature type="transmembrane region" description="Helical" evidence="2">
    <location>
        <begin position="203"/>
        <end position="228"/>
    </location>
</feature>
<dbReference type="AlphaFoldDB" id="A0AA39X8K6"/>
<evidence type="ECO:0000256" key="2">
    <source>
        <dbReference type="SAM" id="Phobius"/>
    </source>
</evidence>
<evidence type="ECO:0000313" key="3">
    <source>
        <dbReference type="EMBL" id="KAK0629111.1"/>
    </source>
</evidence>
<comment type="caution">
    <text evidence="3">The sequence shown here is derived from an EMBL/GenBank/DDBJ whole genome shotgun (WGS) entry which is preliminary data.</text>
</comment>
<protein>
    <submittedName>
        <fullName evidence="3">Uncharacterized protein</fullName>
    </submittedName>
</protein>
<dbReference type="EMBL" id="JAULSR010000002">
    <property type="protein sequence ID" value="KAK0629111.1"/>
    <property type="molecule type" value="Genomic_DNA"/>
</dbReference>
<feature type="transmembrane region" description="Helical" evidence="2">
    <location>
        <begin position="311"/>
        <end position="328"/>
    </location>
</feature>
<keyword evidence="2" id="KW-0812">Transmembrane</keyword>
<proteinExistence type="predicted"/>
<feature type="transmembrane region" description="Helical" evidence="2">
    <location>
        <begin position="334"/>
        <end position="355"/>
    </location>
</feature>
<keyword evidence="2" id="KW-1133">Transmembrane helix</keyword>
<sequence>MDDDALTTIVSGSSSNSTTSSWFPVGGQIDLPGWRFDVITLLAVIGESSVAEHAQLITASSLCLLPRIIPAPQALLKPTRPQRLPKVPAKMAGVYGGTVLDTVGFFANIMHPLDDFKPFAFRVLEIRHAHLYETEKTTGSSSAHATFDVEQQAAAAAAAAAAAGAPDLHLRIRRAPTMAEKFTDVVTNPTMVNSEDRYTVPPLYYSPIHILSILSFLLTIGLLVAAGIWGDGTAILAIGLISLASSVVGYASWWKPLLMTRRTTNRVPPGDVVIRTREGAFIIVKCTEEVARELYSGTEECQYVSTLYHRAFMGLGMVLLMVSVVLLGNCEWNSQVLIGASYILLNGLYWVIGMLPQRYFWDLSRYECEDVTPEDAKLAHERTSSDVREGVPSFTRTLWYAIRETKRSAWVTRSGALPGTKNWEKWLNEAIAETCKGNRGWGAVGRKNDIMREDPDASSPVSPVDYGGQQVVVDEAEQAAPLVEIQPGVETAPSHRTGAF</sequence>
<keyword evidence="2" id="KW-0472">Membrane</keyword>
<reference evidence="3" key="1">
    <citation type="submission" date="2023-06" db="EMBL/GenBank/DDBJ databases">
        <title>Genome-scale phylogeny and comparative genomics of the fungal order Sordariales.</title>
        <authorList>
            <consortium name="Lawrence Berkeley National Laboratory"/>
            <person name="Hensen N."/>
            <person name="Bonometti L."/>
            <person name="Westerberg I."/>
            <person name="Brannstrom I.O."/>
            <person name="Guillou S."/>
            <person name="Cros-Aarteil S."/>
            <person name="Calhoun S."/>
            <person name="Haridas S."/>
            <person name="Kuo A."/>
            <person name="Mondo S."/>
            <person name="Pangilinan J."/>
            <person name="Riley R."/>
            <person name="LaButti K."/>
            <person name="Andreopoulos B."/>
            <person name="Lipzen A."/>
            <person name="Chen C."/>
            <person name="Yanf M."/>
            <person name="Daum C."/>
            <person name="Ng V."/>
            <person name="Clum A."/>
            <person name="Steindorff A."/>
            <person name="Ohm R."/>
            <person name="Martin F."/>
            <person name="Silar P."/>
            <person name="Natvig D."/>
            <person name="Lalanne C."/>
            <person name="Gautier V."/>
            <person name="Ament-velasquez S.L."/>
            <person name="Kruys A."/>
            <person name="Hutchinson M.I."/>
            <person name="Powell A.J."/>
            <person name="Barry K."/>
            <person name="Miller A.N."/>
            <person name="Grigoriev I.V."/>
            <person name="Debuchy R."/>
            <person name="Gladieux P."/>
            <person name="Thoren M.H."/>
            <person name="Johannesson H."/>
        </authorList>
    </citation>
    <scope>NUCLEOTIDE SEQUENCE</scope>
    <source>
        <strain evidence="3">SMH3391-2</strain>
    </source>
</reference>
<evidence type="ECO:0000256" key="1">
    <source>
        <dbReference type="SAM" id="MobiDB-lite"/>
    </source>
</evidence>
<gene>
    <name evidence="3" type="ORF">B0T17DRAFT_614934</name>
</gene>